<keyword evidence="2" id="KW-0689">Ribosomal protein</keyword>
<evidence type="ECO:0000313" key="7">
    <source>
        <dbReference type="Proteomes" id="UP001648503"/>
    </source>
</evidence>
<reference evidence="6 7" key="1">
    <citation type="submission" date="2021-02" db="EMBL/GenBank/DDBJ databases">
        <title>Variation within the Batrachochytrium salamandrivorans European outbreak.</title>
        <authorList>
            <person name="Kelly M."/>
            <person name="Pasmans F."/>
            <person name="Shea T.P."/>
            <person name="Munoz J.F."/>
            <person name="Carranza S."/>
            <person name="Cuomo C.A."/>
            <person name="Martel A."/>
        </authorList>
    </citation>
    <scope>NUCLEOTIDE SEQUENCE [LARGE SCALE GENOMIC DNA]</scope>
    <source>
        <strain evidence="6 7">AMFP18/2</strain>
    </source>
</reference>
<comment type="similarity">
    <text evidence="1">Belongs to the universal ribosomal protein uL15 family.</text>
</comment>
<feature type="compositionally biased region" description="Basic residues" evidence="4">
    <location>
        <begin position="80"/>
        <end position="95"/>
    </location>
</feature>
<dbReference type="Pfam" id="PF00828">
    <property type="entry name" value="Ribosomal_L27A"/>
    <property type="match status" value="1"/>
</dbReference>
<evidence type="ECO:0000259" key="5">
    <source>
        <dbReference type="Pfam" id="PF00828"/>
    </source>
</evidence>
<evidence type="ECO:0000256" key="3">
    <source>
        <dbReference type="ARBA" id="ARBA00023274"/>
    </source>
</evidence>
<feature type="domain" description="Large ribosomal subunit protein uL15/eL18" evidence="5">
    <location>
        <begin position="185"/>
        <end position="261"/>
    </location>
</feature>
<evidence type="ECO:0000256" key="4">
    <source>
        <dbReference type="SAM" id="MobiDB-lite"/>
    </source>
</evidence>
<protein>
    <recommendedName>
        <fullName evidence="5">Large ribosomal subunit protein uL15/eL18 domain-containing protein</fullName>
    </recommendedName>
</protein>
<dbReference type="InterPro" id="IPR021131">
    <property type="entry name" value="Ribosomal_uL15/eL18"/>
</dbReference>
<feature type="region of interest" description="Disordered" evidence="4">
    <location>
        <begin position="111"/>
        <end position="158"/>
    </location>
</feature>
<evidence type="ECO:0000256" key="2">
    <source>
        <dbReference type="ARBA" id="ARBA00022980"/>
    </source>
</evidence>
<dbReference type="EMBL" id="JAFCIX010000340">
    <property type="protein sequence ID" value="KAH6594036.1"/>
    <property type="molecule type" value="Genomic_DNA"/>
</dbReference>
<feature type="compositionally biased region" description="Basic residues" evidence="4">
    <location>
        <begin position="130"/>
        <end position="148"/>
    </location>
</feature>
<dbReference type="Proteomes" id="UP001648503">
    <property type="component" value="Unassembled WGS sequence"/>
</dbReference>
<name>A0ABQ8F8Z5_9FUNG</name>
<dbReference type="InterPro" id="IPR005749">
    <property type="entry name" value="Ribosomal_uL15_bac-type"/>
</dbReference>
<organism evidence="6 7">
    <name type="scientific">Batrachochytrium salamandrivorans</name>
    <dbReference type="NCBI Taxonomy" id="1357716"/>
    <lineage>
        <taxon>Eukaryota</taxon>
        <taxon>Fungi</taxon>
        <taxon>Fungi incertae sedis</taxon>
        <taxon>Chytridiomycota</taxon>
        <taxon>Chytridiomycota incertae sedis</taxon>
        <taxon>Chytridiomycetes</taxon>
        <taxon>Rhizophydiales</taxon>
        <taxon>Rhizophydiales incertae sedis</taxon>
        <taxon>Batrachochytrium</taxon>
    </lineage>
</organism>
<dbReference type="HAMAP" id="MF_01341">
    <property type="entry name" value="Ribosomal_uL15"/>
    <property type="match status" value="1"/>
</dbReference>
<feature type="region of interest" description="Disordered" evidence="4">
    <location>
        <begin position="76"/>
        <end position="95"/>
    </location>
</feature>
<keyword evidence="7" id="KW-1185">Reference proteome</keyword>
<dbReference type="Gene3D" id="3.100.10.10">
    <property type="match status" value="1"/>
</dbReference>
<proteinExistence type="inferred from homology"/>
<dbReference type="PANTHER" id="PTHR12934:SF11">
    <property type="entry name" value="LARGE RIBOSOMAL SUBUNIT PROTEIN UL15M"/>
    <property type="match status" value="1"/>
</dbReference>
<dbReference type="InterPro" id="IPR036227">
    <property type="entry name" value="Ribosomal_uL15/eL18_sf"/>
</dbReference>
<evidence type="ECO:0000256" key="1">
    <source>
        <dbReference type="ARBA" id="ARBA00007320"/>
    </source>
</evidence>
<sequence length="336" mass="37731">MALTSMKRCASLIMPSILRSTLSTPPPPSHQLIRSMSTLMPVYPQLLPQRSLLWQSLLPQRRLLLQPPTLRMASSSSRLFAKKSKSKTSKSHIRQSRSLMIVRPREYLHSSNVKHNPGSIHTSRREGRGGKGRTAGRGRKGWKARHPNSSRLPGFAGGQTPITKAFPKLGIQKKKGRSERGHLKPLHLDSVQHWIDMKRIDPTKKITVAVLIQSGCISRVRDGIFLLATGGQFLKTKIDIEVTRASVGAIQVVERIGGTVTTAYHNKEIIRAALYPEKYLQVRQLLVPANPQEIARYVDPERRGYLAPLVDGLDKKDIMQRILKEVKTLKKLNKVV</sequence>
<accession>A0ABQ8F8Z5</accession>
<dbReference type="InterPro" id="IPR030878">
    <property type="entry name" value="Ribosomal_uL15"/>
</dbReference>
<dbReference type="PANTHER" id="PTHR12934">
    <property type="entry name" value="50S RIBOSOMAL PROTEIN L15"/>
    <property type="match status" value="1"/>
</dbReference>
<comment type="caution">
    <text evidence="6">The sequence shown here is derived from an EMBL/GenBank/DDBJ whole genome shotgun (WGS) entry which is preliminary data.</text>
</comment>
<keyword evidence="3" id="KW-0687">Ribonucleoprotein</keyword>
<evidence type="ECO:0000313" key="6">
    <source>
        <dbReference type="EMBL" id="KAH6594036.1"/>
    </source>
</evidence>
<dbReference type="SUPFAM" id="SSF52080">
    <property type="entry name" value="Ribosomal proteins L15p and L18e"/>
    <property type="match status" value="1"/>
</dbReference>
<gene>
    <name evidence="6" type="ORF">BASA50_006942</name>
</gene>